<sequence length="180" mass="19782">MTNNFVRTAFAIPVMPHEALLLEECFAVADELSSDFAELPIDGMQTVKAYYASRSDAFKITFPKKPEEDDPFAGFFDLWSDPGFLGFDADLSIRGDPEGKAQFAFISGHDVDVPSIASLIQKVCKSALPFGFQWAEGNEEDDGCRSFAGGYYVISDTEIFGGPTRWLMNETLHTLRAGAA</sequence>
<accession>A0A1E1EY08</accession>
<name>A0A1E1EY08_9SPHN</name>
<proteinExistence type="predicted"/>
<keyword evidence="2" id="KW-1185">Reference proteome</keyword>
<protein>
    <submittedName>
        <fullName evidence="1">Uncharacterized protein</fullName>
    </submittedName>
</protein>
<dbReference type="RefSeq" id="WP_048575799.1">
    <property type="nucleotide sequence ID" value="NZ_AP017655.1"/>
</dbReference>
<dbReference type="Proteomes" id="UP000218272">
    <property type="component" value="Chromosome SCLO_1"/>
</dbReference>
<organism evidence="1 2">
    <name type="scientific">Sphingobium cloacae</name>
    <dbReference type="NCBI Taxonomy" id="120107"/>
    <lineage>
        <taxon>Bacteria</taxon>
        <taxon>Pseudomonadati</taxon>
        <taxon>Pseudomonadota</taxon>
        <taxon>Alphaproteobacteria</taxon>
        <taxon>Sphingomonadales</taxon>
        <taxon>Sphingomonadaceae</taxon>
        <taxon>Sphingobium</taxon>
    </lineage>
</organism>
<dbReference type="OrthoDB" id="7475362at2"/>
<dbReference type="AlphaFoldDB" id="A0A1E1EY08"/>
<evidence type="ECO:0000313" key="2">
    <source>
        <dbReference type="Proteomes" id="UP000218272"/>
    </source>
</evidence>
<evidence type="ECO:0000313" key="1">
    <source>
        <dbReference type="EMBL" id="BAV63148.1"/>
    </source>
</evidence>
<reference evidence="1 2" key="1">
    <citation type="submission" date="2016-10" db="EMBL/GenBank/DDBJ databases">
        <title>Complete Genome Sequence of the Nonylphenol-Degrading Bacterium Sphingobium cloacae JCM 10874T.</title>
        <authorList>
            <person name="Ootsuka M."/>
            <person name="Nishizawa T."/>
            <person name="Ohta H."/>
        </authorList>
    </citation>
    <scope>NUCLEOTIDE SEQUENCE [LARGE SCALE GENOMIC DNA]</scope>
    <source>
        <strain evidence="1 2">JCM 10874</strain>
    </source>
</reference>
<dbReference type="KEGG" id="sclo:SCLO_1001080"/>
<dbReference type="EMBL" id="AP017655">
    <property type="protein sequence ID" value="BAV63148.1"/>
    <property type="molecule type" value="Genomic_DNA"/>
</dbReference>
<gene>
    <name evidence="1" type="ORF">SCLO_1001080</name>
</gene>